<evidence type="ECO:0000313" key="2">
    <source>
        <dbReference type="EMBL" id="GAA4995248.1"/>
    </source>
</evidence>
<name>A0ABP9IEE6_9ACTN</name>
<protein>
    <submittedName>
        <fullName evidence="2">Uncharacterized protein</fullName>
    </submittedName>
</protein>
<evidence type="ECO:0000256" key="1">
    <source>
        <dbReference type="SAM" id="MobiDB-lite"/>
    </source>
</evidence>
<dbReference type="Proteomes" id="UP001500610">
    <property type="component" value="Unassembled WGS sequence"/>
</dbReference>
<feature type="compositionally biased region" description="Acidic residues" evidence="1">
    <location>
        <begin position="10"/>
        <end position="23"/>
    </location>
</feature>
<dbReference type="EMBL" id="BAABIV010000016">
    <property type="protein sequence ID" value="GAA4995248.1"/>
    <property type="molecule type" value="Genomic_DNA"/>
</dbReference>
<reference evidence="3" key="1">
    <citation type="journal article" date="2019" name="Int. J. Syst. Evol. Microbiol.">
        <title>The Global Catalogue of Microorganisms (GCM) 10K type strain sequencing project: providing services to taxonomists for standard genome sequencing and annotation.</title>
        <authorList>
            <consortium name="The Broad Institute Genomics Platform"/>
            <consortium name="The Broad Institute Genome Sequencing Center for Infectious Disease"/>
            <person name="Wu L."/>
            <person name="Ma J."/>
        </authorList>
    </citation>
    <scope>NUCLEOTIDE SEQUENCE [LARGE SCALE GENOMIC DNA]</scope>
    <source>
        <strain evidence="3">JCM 17657</strain>
    </source>
</reference>
<sequence length="91" mass="10140">MRYFVKDGEGFDEDVGAGEGEDTDMLRRGTGRGMGRAELTWERLARGERQGRQFADAHRQRSTCRRATSARRCGVVGAAACFMHTTLTPML</sequence>
<feature type="region of interest" description="Disordered" evidence="1">
    <location>
        <begin position="1"/>
        <end position="32"/>
    </location>
</feature>
<keyword evidence="3" id="KW-1185">Reference proteome</keyword>
<comment type="caution">
    <text evidence="2">The sequence shown here is derived from an EMBL/GenBank/DDBJ whole genome shotgun (WGS) entry which is preliminary data.</text>
</comment>
<organism evidence="2 3">
    <name type="scientific">Streptomyces hyderabadensis</name>
    <dbReference type="NCBI Taxonomy" id="598549"/>
    <lineage>
        <taxon>Bacteria</taxon>
        <taxon>Bacillati</taxon>
        <taxon>Actinomycetota</taxon>
        <taxon>Actinomycetes</taxon>
        <taxon>Kitasatosporales</taxon>
        <taxon>Streptomycetaceae</taxon>
        <taxon>Streptomyces</taxon>
    </lineage>
</organism>
<accession>A0ABP9IEE6</accession>
<gene>
    <name evidence="2" type="ORF">GCM10023257_41140</name>
</gene>
<evidence type="ECO:0000313" key="3">
    <source>
        <dbReference type="Proteomes" id="UP001500610"/>
    </source>
</evidence>
<proteinExistence type="predicted"/>